<gene>
    <name evidence="11" type="primary">ndhD</name>
    <name evidence="11" type="ORF">PLO_316</name>
</gene>
<feature type="transmembrane region" description="Helical" evidence="8">
    <location>
        <begin position="299"/>
        <end position="318"/>
    </location>
</feature>
<evidence type="ECO:0000256" key="8">
    <source>
        <dbReference type="SAM" id="Phobius"/>
    </source>
</evidence>
<name>A0A2H4ZP62_9EUKA</name>
<dbReference type="PANTHER" id="PTHR43507">
    <property type="entry name" value="NADH-UBIQUINONE OXIDOREDUCTASE CHAIN 4"/>
    <property type="match status" value="1"/>
</dbReference>
<reference evidence="11" key="1">
    <citation type="submission" date="2017-10" db="EMBL/GenBank/DDBJ databases">
        <title>Paulinella longichromatophora chromatophore genome.</title>
        <authorList>
            <person name="Lhee D."/>
            <person name="Yoon H.S."/>
        </authorList>
    </citation>
    <scope>NUCLEOTIDE SEQUENCE</scope>
</reference>
<dbReference type="AlphaFoldDB" id="A0A2H4ZP62"/>
<proteinExistence type="inferred from homology"/>
<dbReference type="Pfam" id="PF01059">
    <property type="entry name" value="Oxidored_q5_N"/>
    <property type="match status" value="1"/>
</dbReference>
<dbReference type="PANTHER" id="PTHR43507:SF21">
    <property type="entry name" value="NAD(P)H-QUINONE OXIDOREDUCTASE CHAIN 4, CHLOROPLASTIC"/>
    <property type="match status" value="1"/>
</dbReference>
<evidence type="ECO:0000256" key="3">
    <source>
        <dbReference type="ARBA" id="ARBA00022692"/>
    </source>
</evidence>
<dbReference type="InterPro" id="IPR003918">
    <property type="entry name" value="NADH_UbQ_OxRdtase"/>
</dbReference>
<evidence type="ECO:0000259" key="9">
    <source>
        <dbReference type="Pfam" id="PF00361"/>
    </source>
</evidence>
<feature type="transmembrane region" description="Helical" evidence="8">
    <location>
        <begin position="360"/>
        <end position="378"/>
    </location>
</feature>
<keyword evidence="7 8" id="KW-0472">Membrane</keyword>
<keyword evidence="4" id="KW-1278">Translocase</keyword>
<dbReference type="PRINTS" id="PR01437">
    <property type="entry name" value="NUOXDRDTASE4"/>
</dbReference>
<dbReference type="GO" id="GO:0015990">
    <property type="term" value="P:electron transport coupled proton transport"/>
    <property type="evidence" value="ECO:0007669"/>
    <property type="project" value="TreeGrafter"/>
</dbReference>
<dbReference type="GO" id="GO:0042773">
    <property type="term" value="P:ATP synthesis coupled electron transport"/>
    <property type="evidence" value="ECO:0007669"/>
    <property type="project" value="InterPro"/>
</dbReference>
<sequence length="559" mass="61852">MDLMNTTFYTNVPWLTISIAVPAIGALFVPIIFSRKSPKKHPKNVSESDDVYAMERLRWYSLFFTSISFCCTILGYITQYDPEISGLQLIEKWEWIPILHLNWSLGADGLSMPLILLSSFITNLAIFASWQVFYKPRLFFFLMLLMSAGQIAVFAAQNMILFFLTWELELVPVYLLLAIWGGKYRQDAATKFILYTAISSIFILIAAWAMGSQNGNIPSYEYTDLVAVSLDRKSQIFCYSALLIAFGVKLPVVPLHTWLPDAHGQATAPVHMLLAGILLKMGGYALFRFNAQMLPEAHSVFAPLLVILGAVNIVYAALSSFATDDLKKKVAYSSISHMGFVLIGLGSLSDLGASGAMLQMISHGLIGASLFYLVGAIYDRTGTLVIDQMLGIGKRMKQIFALWTISCLASLALPGMSGFVAEVMVLTGFITSESYTLGFRVIITTIAALGVIITPAYLLSVTRNVFFGEYVVNKNNDLEYYKNTYIDADPREIYITSCLIIPVIIIGLYPRVVTDSYKASIEALIRLDTTAANKIASDSFTRLVRQVPLLQAPSLIDSP</sequence>
<dbReference type="GO" id="GO:0003954">
    <property type="term" value="F:NADH dehydrogenase activity"/>
    <property type="evidence" value="ECO:0007669"/>
    <property type="project" value="TreeGrafter"/>
</dbReference>
<comment type="subcellular location">
    <subcellularLocation>
        <location evidence="1">Membrane</location>
        <topology evidence="1">Multi-pass membrane protein</topology>
    </subcellularLocation>
</comment>
<dbReference type="GO" id="GO:0016020">
    <property type="term" value="C:membrane"/>
    <property type="evidence" value="ECO:0007669"/>
    <property type="project" value="UniProtKB-SubCell"/>
</dbReference>
<feature type="domain" description="NADH:ubiquinone oxidoreductase chain 4 N-terminal" evidence="10">
    <location>
        <begin position="94"/>
        <end position="146"/>
    </location>
</feature>
<evidence type="ECO:0000256" key="1">
    <source>
        <dbReference type="ARBA" id="ARBA00004141"/>
    </source>
</evidence>
<evidence type="ECO:0000259" key="10">
    <source>
        <dbReference type="Pfam" id="PF01059"/>
    </source>
</evidence>
<feature type="transmembrane region" description="Helical" evidence="8">
    <location>
        <begin position="110"/>
        <end position="130"/>
    </location>
</feature>
<dbReference type="InterPro" id="IPR010227">
    <property type="entry name" value="NADH_Q_OxRdtase_chainM/4"/>
</dbReference>
<evidence type="ECO:0000256" key="2">
    <source>
        <dbReference type="ARBA" id="ARBA00009025"/>
    </source>
</evidence>
<dbReference type="GO" id="GO:0048039">
    <property type="term" value="F:ubiquinone binding"/>
    <property type="evidence" value="ECO:0007669"/>
    <property type="project" value="TreeGrafter"/>
</dbReference>
<keyword evidence="6" id="KW-0520">NAD</keyword>
<evidence type="ECO:0000256" key="6">
    <source>
        <dbReference type="ARBA" id="ARBA00023027"/>
    </source>
</evidence>
<dbReference type="InterPro" id="IPR000260">
    <property type="entry name" value="NADH4_N"/>
</dbReference>
<keyword evidence="3 8" id="KW-0812">Transmembrane</keyword>
<dbReference type="GO" id="GO:0008137">
    <property type="term" value="F:NADH dehydrogenase (ubiquinone) activity"/>
    <property type="evidence" value="ECO:0007669"/>
    <property type="project" value="InterPro"/>
</dbReference>
<feature type="transmembrane region" description="Helical" evidence="8">
    <location>
        <begin position="59"/>
        <end position="77"/>
    </location>
</feature>
<dbReference type="NCBIfam" id="NF009212">
    <property type="entry name" value="PRK12561.1"/>
    <property type="match status" value="1"/>
</dbReference>
<feature type="transmembrane region" description="Helical" evidence="8">
    <location>
        <begin position="12"/>
        <end position="33"/>
    </location>
</feature>
<feature type="transmembrane region" description="Helical" evidence="8">
    <location>
        <begin position="192"/>
        <end position="211"/>
    </location>
</feature>
<dbReference type="InterPro" id="IPR001750">
    <property type="entry name" value="ND/Mrp_TM"/>
</dbReference>
<feature type="transmembrane region" description="Helical" evidence="8">
    <location>
        <begin position="270"/>
        <end position="287"/>
    </location>
</feature>
<comment type="similarity">
    <text evidence="2">Belongs to the complex I subunit 4 family.</text>
</comment>
<protein>
    <submittedName>
        <fullName evidence="11">NADH dehydrogenase I chain 4 (Or M)</fullName>
    </submittedName>
</protein>
<feature type="transmembrane region" description="Helical" evidence="8">
    <location>
        <begin position="137"/>
        <end position="154"/>
    </location>
</feature>
<keyword evidence="5 8" id="KW-1133">Transmembrane helix</keyword>
<feature type="transmembrane region" description="Helical" evidence="8">
    <location>
        <begin position="399"/>
        <end position="417"/>
    </location>
</feature>
<feature type="transmembrane region" description="Helical" evidence="8">
    <location>
        <begin position="437"/>
        <end position="459"/>
    </location>
</feature>
<organism evidence="11">
    <name type="scientific">Paulinella longichromatophora</name>
    <dbReference type="NCBI Taxonomy" id="1708747"/>
    <lineage>
        <taxon>Eukaryota</taxon>
        <taxon>Sar</taxon>
        <taxon>Rhizaria</taxon>
        <taxon>Cercozoa</taxon>
        <taxon>Imbricatea</taxon>
        <taxon>Silicofilosea</taxon>
        <taxon>Euglyphida</taxon>
        <taxon>Paulinellidae</taxon>
        <taxon>Paulinella</taxon>
    </lineage>
</organism>
<dbReference type="EMBL" id="MG264610">
    <property type="protein sequence ID" value="AUG32313.1"/>
    <property type="molecule type" value="Genomic_DNA"/>
</dbReference>
<dbReference type="Pfam" id="PF00361">
    <property type="entry name" value="Proton_antipo_M"/>
    <property type="match status" value="1"/>
</dbReference>
<evidence type="ECO:0000256" key="7">
    <source>
        <dbReference type="ARBA" id="ARBA00023136"/>
    </source>
</evidence>
<feature type="domain" description="NADH:quinone oxidoreductase/Mrp antiporter transmembrane" evidence="9">
    <location>
        <begin position="156"/>
        <end position="443"/>
    </location>
</feature>
<evidence type="ECO:0000313" key="11">
    <source>
        <dbReference type="EMBL" id="AUG32313.1"/>
    </source>
</evidence>
<keyword evidence="11" id="KW-0934">Plastid</keyword>
<evidence type="ECO:0000256" key="5">
    <source>
        <dbReference type="ARBA" id="ARBA00022989"/>
    </source>
</evidence>
<accession>A0A2H4ZP62</accession>
<evidence type="ECO:0000256" key="4">
    <source>
        <dbReference type="ARBA" id="ARBA00022967"/>
    </source>
</evidence>
<feature type="transmembrane region" description="Helical" evidence="8">
    <location>
        <begin position="160"/>
        <end position="180"/>
    </location>
</feature>
<geneLocation type="plastid" evidence="11"/>
<dbReference type="NCBIfam" id="TIGR01972">
    <property type="entry name" value="NDH_I_M"/>
    <property type="match status" value="1"/>
</dbReference>